<dbReference type="GO" id="GO:0005759">
    <property type="term" value="C:mitochondrial matrix"/>
    <property type="evidence" value="ECO:0007669"/>
    <property type="project" value="TreeGrafter"/>
</dbReference>
<proteinExistence type="predicted"/>
<dbReference type="AlphaFoldDB" id="A0A7S4Q8F3"/>
<evidence type="ECO:0000259" key="2">
    <source>
        <dbReference type="Pfam" id="PF26188"/>
    </source>
</evidence>
<feature type="domain" description="RNA-editing substrate-binding complex 6 protein" evidence="2">
    <location>
        <begin position="99"/>
        <end position="352"/>
    </location>
</feature>
<reference evidence="3" key="1">
    <citation type="submission" date="2021-01" db="EMBL/GenBank/DDBJ databases">
        <authorList>
            <person name="Corre E."/>
            <person name="Pelletier E."/>
            <person name="Niang G."/>
            <person name="Scheremetjew M."/>
            <person name="Finn R."/>
            <person name="Kale V."/>
            <person name="Holt S."/>
            <person name="Cochrane G."/>
            <person name="Meng A."/>
            <person name="Brown T."/>
            <person name="Cohen L."/>
        </authorList>
    </citation>
    <scope>NUCLEOTIDE SEQUENCE</scope>
    <source>
        <strain evidence="3">CCMP3105</strain>
    </source>
</reference>
<evidence type="ECO:0000313" key="3">
    <source>
        <dbReference type="EMBL" id="CAE4575702.1"/>
    </source>
</evidence>
<organism evidence="3">
    <name type="scientific">Alexandrium monilatum</name>
    <dbReference type="NCBI Taxonomy" id="311494"/>
    <lineage>
        <taxon>Eukaryota</taxon>
        <taxon>Sar</taxon>
        <taxon>Alveolata</taxon>
        <taxon>Dinophyceae</taxon>
        <taxon>Gonyaulacales</taxon>
        <taxon>Pyrocystaceae</taxon>
        <taxon>Alexandrium</taxon>
    </lineage>
</organism>
<sequence>MRRARPCLALLDGVAVGADPVSRLSPFALARMALRAAREQRSSVSLWRAMAARAVVVAPTMQPADMSTLLFAFARLRFRDRDMMSRLAEATPAILGQFQARDITYLLAAFARLDVQHKLIFNLFAREISRKLHDFTAAQLGELVYAYARLDLRHDLLLAVLKKRVVEVVKALKPWHLAMVANGFARLGVADERFFTVLAAEICRKISEFPGKPLALVANAYARLGVRNRFLLELLGDEAFRRRGELEPQAVALLLNAHARLQLANPVMYDYFAQDVPRRVKNYSLHSLCLVVSAFAKQRRADAALFEKAGDHVCANASALYPRAVATLLFSFSEVDIRHGVLFYHAPEHVAKHLTAYSTDELFMAARAYGCFQMVHLQLFDAITQALPTRVLAGARAPSLPAGEFEDDPEPLGLEEKPPLISSLVGAFEAYARLNIYEASVVQLFCDAIVKRREELVLPLVVQAARSAAAFSFAHPGLIELAAGQLAQPGEDAPAEELEALARALEELGAGGRTSESRRLILENPEGSTAGALGVGAAQG</sequence>
<name>A0A7S4Q8F3_9DINO</name>
<dbReference type="EMBL" id="HBNR01022939">
    <property type="protein sequence ID" value="CAE4575702.1"/>
    <property type="molecule type" value="Transcribed_RNA"/>
</dbReference>
<protein>
    <recommendedName>
        <fullName evidence="2">RNA-editing substrate-binding complex 6 protein domain-containing protein</fullName>
    </recommendedName>
</protein>
<feature type="region of interest" description="Disordered" evidence="1">
    <location>
        <begin position="511"/>
        <end position="540"/>
    </location>
</feature>
<gene>
    <name evidence="3" type="ORF">AMON00008_LOCUS15322</name>
</gene>
<dbReference type="Pfam" id="PF26188">
    <property type="entry name" value="RESC6"/>
    <property type="match status" value="1"/>
</dbReference>
<evidence type="ECO:0000256" key="1">
    <source>
        <dbReference type="SAM" id="MobiDB-lite"/>
    </source>
</evidence>
<accession>A0A7S4Q8F3</accession>
<dbReference type="GO" id="GO:0003723">
    <property type="term" value="F:RNA binding"/>
    <property type="evidence" value="ECO:0007669"/>
    <property type="project" value="TreeGrafter"/>
</dbReference>
<dbReference type="InterPro" id="IPR050870">
    <property type="entry name" value="FAST_kinase"/>
</dbReference>
<dbReference type="GO" id="GO:0035770">
    <property type="term" value="C:ribonucleoprotein granule"/>
    <property type="evidence" value="ECO:0007669"/>
    <property type="project" value="TreeGrafter"/>
</dbReference>
<dbReference type="GO" id="GO:0044528">
    <property type="term" value="P:regulation of mitochondrial mRNA stability"/>
    <property type="evidence" value="ECO:0007669"/>
    <property type="project" value="TreeGrafter"/>
</dbReference>
<dbReference type="PANTHER" id="PTHR21228:SF40">
    <property type="entry name" value="LD45607P"/>
    <property type="match status" value="1"/>
</dbReference>
<dbReference type="PANTHER" id="PTHR21228">
    <property type="entry name" value="FAST LEU-RICH DOMAIN-CONTAINING"/>
    <property type="match status" value="1"/>
</dbReference>
<dbReference type="GO" id="GO:0000963">
    <property type="term" value="P:mitochondrial RNA processing"/>
    <property type="evidence" value="ECO:0007669"/>
    <property type="project" value="TreeGrafter"/>
</dbReference>
<dbReference type="InterPro" id="IPR058917">
    <property type="entry name" value="RESC6_dom"/>
</dbReference>